<feature type="compositionally biased region" description="Basic and acidic residues" evidence="3">
    <location>
        <begin position="781"/>
        <end position="790"/>
    </location>
</feature>
<dbReference type="eggNOG" id="KOG0790">
    <property type="taxonomic scope" value="Eukaryota"/>
</dbReference>
<dbReference type="Pfam" id="PF00102">
    <property type="entry name" value="Y_phosphatase"/>
    <property type="match status" value="2"/>
</dbReference>
<dbReference type="eggNOG" id="KOG0789">
    <property type="taxonomic scope" value="Eukaryota"/>
</dbReference>
<evidence type="ECO:0000313" key="7">
    <source>
        <dbReference type="EMBL" id="EMF11386.1"/>
    </source>
</evidence>
<dbReference type="Proteomes" id="UP000016931">
    <property type="component" value="Unassembled WGS sequence"/>
</dbReference>
<evidence type="ECO:0000256" key="2">
    <source>
        <dbReference type="ARBA" id="ARBA00013064"/>
    </source>
</evidence>
<feature type="region of interest" description="Disordered" evidence="3">
    <location>
        <begin position="1"/>
        <end position="89"/>
    </location>
</feature>
<dbReference type="SMART" id="SM00194">
    <property type="entry name" value="PTPc"/>
    <property type="match status" value="1"/>
</dbReference>
<keyword evidence="8" id="KW-1185">Reference proteome</keyword>
<evidence type="ECO:0000256" key="1">
    <source>
        <dbReference type="ARBA" id="ARBA00009649"/>
    </source>
</evidence>
<protein>
    <recommendedName>
        <fullName evidence="2">protein-tyrosine-phosphatase</fullName>
        <ecNumber evidence="2">3.1.3.48</ecNumber>
    </recommendedName>
</protein>
<feature type="domain" description="Tyrosine specific protein phosphatases" evidence="5">
    <location>
        <begin position="733"/>
        <end position="819"/>
    </location>
</feature>
<evidence type="ECO:0000259" key="6">
    <source>
        <dbReference type="PROSITE" id="PS50206"/>
    </source>
</evidence>
<dbReference type="PANTHER" id="PTHR19134">
    <property type="entry name" value="RECEPTOR-TYPE TYROSINE-PROTEIN PHOSPHATASE"/>
    <property type="match status" value="1"/>
</dbReference>
<dbReference type="RefSeq" id="XP_016759507.1">
    <property type="nucleotide sequence ID" value="XM_016906097.1"/>
</dbReference>
<dbReference type="STRING" id="692275.M3CEB1"/>
<dbReference type="InterPro" id="IPR001763">
    <property type="entry name" value="Rhodanese-like_dom"/>
</dbReference>
<gene>
    <name evidence="7" type="ORF">SEPMUDRAFT_150331</name>
</gene>
<dbReference type="PROSITE" id="PS50206">
    <property type="entry name" value="RHODANESE_3"/>
    <property type="match status" value="1"/>
</dbReference>
<dbReference type="OMA" id="WQQDVRV"/>
<feature type="region of interest" description="Disordered" evidence="3">
    <location>
        <begin position="781"/>
        <end position="841"/>
    </location>
</feature>
<dbReference type="SMART" id="SM00450">
    <property type="entry name" value="RHOD"/>
    <property type="match status" value="1"/>
</dbReference>
<reference evidence="7 8" key="1">
    <citation type="journal article" date="2012" name="PLoS Pathog.">
        <title>Diverse lifestyles and strategies of plant pathogenesis encoded in the genomes of eighteen Dothideomycetes fungi.</title>
        <authorList>
            <person name="Ohm R.A."/>
            <person name="Feau N."/>
            <person name="Henrissat B."/>
            <person name="Schoch C.L."/>
            <person name="Horwitz B.A."/>
            <person name="Barry K.W."/>
            <person name="Condon B.J."/>
            <person name="Copeland A.C."/>
            <person name="Dhillon B."/>
            <person name="Glaser F."/>
            <person name="Hesse C.N."/>
            <person name="Kosti I."/>
            <person name="LaButti K."/>
            <person name="Lindquist E.A."/>
            <person name="Lucas S."/>
            <person name="Salamov A.A."/>
            <person name="Bradshaw R.E."/>
            <person name="Ciuffetti L."/>
            <person name="Hamelin R.C."/>
            <person name="Kema G.H.J."/>
            <person name="Lawrence C."/>
            <person name="Scott J.A."/>
            <person name="Spatafora J.W."/>
            <person name="Turgeon B.G."/>
            <person name="de Wit P.J.G.M."/>
            <person name="Zhong S."/>
            <person name="Goodwin S.B."/>
            <person name="Grigoriev I.V."/>
        </authorList>
    </citation>
    <scope>NUCLEOTIDE SEQUENCE [LARGE SCALE GENOMIC DNA]</scope>
    <source>
        <strain evidence="7 8">SO2202</strain>
    </source>
</reference>
<dbReference type="PANTHER" id="PTHR19134:SF561">
    <property type="entry name" value="PROTEIN TYROSINE PHOSPHATASE 36E, ISOFORM A"/>
    <property type="match status" value="1"/>
</dbReference>
<feature type="compositionally biased region" description="Basic and acidic residues" evidence="3">
    <location>
        <begin position="807"/>
        <end position="818"/>
    </location>
</feature>
<name>M3CEB1_SPHMS</name>
<feature type="region of interest" description="Disordered" evidence="3">
    <location>
        <begin position="178"/>
        <end position="234"/>
    </location>
</feature>
<dbReference type="InterPro" id="IPR036873">
    <property type="entry name" value="Rhodanese-like_dom_sf"/>
</dbReference>
<dbReference type="PRINTS" id="PR00700">
    <property type="entry name" value="PRTYPHPHTASE"/>
</dbReference>
<dbReference type="InterPro" id="IPR003595">
    <property type="entry name" value="Tyr_Pase_cat"/>
</dbReference>
<dbReference type="InterPro" id="IPR029021">
    <property type="entry name" value="Prot-tyrosine_phosphatase-like"/>
</dbReference>
<dbReference type="InterPro" id="IPR050348">
    <property type="entry name" value="Protein-Tyr_Phosphatase"/>
</dbReference>
<dbReference type="SMART" id="SM00404">
    <property type="entry name" value="PTPc_motif"/>
    <property type="match status" value="1"/>
</dbReference>
<evidence type="ECO:0000259" key="4">
    <source>
        <dbReference type="PROSITE" id="PS50055"/>
    </source>
</evidence>
<dbReference type="Pfam" id="PF00581">
    <property type="entry name" value="Rhodanese"/>
    <property type="match status" value="1"/>
</dbReference>
<dbReference type="CDD" id="cd01446">
    <property type="entry name" value="DSP_MapKP"/>
    <property type="match status" value="1"/>
</dbReference>
<evidence type="ECO:0000259" key="5">
    <source>
        <dbReference type="PROSITE" id="PS50056"/>
    </source>
</evidence>
<dbReference type="OrthoDB" id="6058203at2759"/>
<dbReference type="PROSITE" id="PS50056">
    <property type="entry name" value="TYR_PHOSPHATASE_2"/>
    <property type="match status" value="1"/>
</dbReference>
<comment type="similarity">
    <text evidence="1">Belongs to the protein-tyrosine phosphatase family. Non-receptor class subfamily.</text>
</comment>
<dbReference type="PROSITE" id="PS00383">
    <property type="entry name" value="TYR_PHOSPHATASE_1"/>
    <property type="match status" value="1"/>
</dbReference>
<dbReference type="EMBL" id="KB456266">
    <property type="protein sequence ID" value="EMF11386.1"/>
    <property type="molecule type" value="Genomic_DNA"/>
</dbReference>
<dbReference type="CDD" id="cd18533">
    <property type="entry name" value="PTP_fungal"/>
    <property type="match status" value="1"/>
</dbReference>
<dbReference type="AlphaFoldDB" id="M3CEB1"/>
<feature type="compositionally biased region" description="Polar residues" evidence="3">
    <location>
        <begin position="144"/>
        <end position="162"/>
    </location>
</feature>
<evidence type="ECO:0000256" key="3">
    <source>
        <dbReference type="SAM" id="MobiDB-lite"/>
    </source>
</evidence>
<dbReference type="Gene3D" id="3.90.190.10">
    <property type="entry name" value="Protein tyrosine phosphatase superfamily"/>
    <property type="match status" value="1"/>
</dbReference>
<dbReference type="EC" id="3.1.3.48" evidence="2"/>
<accession>M3CEB1</accession>
<feature type="region of interest" description="Disordered" evidence="3">
    <location>
        <begin position="132"/>
        <end position="165"/>
    </location>
</feature>
<feature type="compositionally biased region" description="Polar residues" evidence="3">
    <location>
        <begin position="63"/>
        <end position="87"/>
    </location>
</feature>
<dbReference type="SUPFAM" id="SSF52821">
    <property type="entry name" value="Rhodanese/Cell cycle control phosphatase"/>
    <property type="match status" value="1"/>
</dbReference>
<dbReference type="InterPro" id="IPR000242">
    <property type="entry name" value="PTP_cat"/>
</dbReference>
<dbReference type="SUPFAM" id="SSF52799">
    <property type="entry name" value="(Phosphotyrosine protein) phosphatases II"/>
    <property type="match status" value="1"/>
</dbReference>
<dbReference type="GeneID" id="27903234"/>
<feature type="compositionally biased region" description="Polar residues" evidence="3">
    <location>
        <begin position="1"/>
        <end position="10"/>
    </location>
</feature>
<dbReference type="PROSITE" id="PS50055">
    <property type="entry name" value="TYR_PHOSPHATASE_PTP"/>
    <property type="match status" value="1"/>
</dbReference>
<evidence type="ECO:0000313" key="8">
    <source>
        <dbReference type="Proteomes" id="UP000016931"/>
    </source>
</evidence>
<dbReference type="HOGENOM" id="CLU_001645_11_0_1"/>
<feature type="compositionally biased region" description="Basic and acidic residues" evidence="3">
    <location>
        <begin position="831"/>
        <end position="841"/>
    </location>
</feature>
<dbReference type="GO" id="GO:0004725">
    <property type="term" value="F:protein tyrosine phosphatase activity"/>
    <property type="evidence" value="ECO:0007669"/>
    <property type="project" value="UniProtKB-EC"/>
</dbReference>
<dbReference type="InterPro" id="IPR016130">
    <property type="entry name" value="Tyr_Pase_AS"/>
</dbReference>
<feature type="region of interest" description="Disordered" evidence="3">
    <location>
        <begin position="644"/>
        <end position="674"/>
    </location>
</feature>
<feature type="compositionally biased region" description="Polar residues" evidence="3">
    <location>
        <begin position="653"/>
        <end position="663"/>
    </location>
</feature>
<sequence length="898" mass="99963">MTQTATSPRYHSQRAKQARSSTTPAGNPDMAPFLSPRMTSPQRRNAPGTPSPNYFGFKADETSYMSDNHAKNNWSPPSSTVRSTAALSPSVVPLDQSAEYEAFKKQSEGGKGFSLGGGLNTYKISLPGSGFNPNPSLVSRPGHSRTTSRASVSQTSSRQSTAPREIPVLAASHRAVLDASTSELSRSPKRTHSPSSHTESKRRASPPILDSMHHAMSPGKMDESSPKPSDGGNMRLQLPLDKMAQSYNLHKARAETLPASMDASDEVFATPQHIVNLLDTQNENMLLLDLRVQTQYANSHISSALNLCIPTTLLKRPSFNVQKLADTFKDEEQRAKFENWRKSSYIVVYDANCAVLKDATICLNTIKKFRGEGYDGTLYIVKGGFQEFAKRFPKYVESGLYSATGDSQGVNGDGPQVAPAVGGCPMPSTDNPANPFFGNIRQNMDLIGGVGQIELMHPAEETSSAEDEYPEWIKIAAAKSDKGKKVANRFEQIERREKKRMEDALSGKVHFGTPTKQDASDAVRIAGLEKGSKNRYNNIWPFEHSRVRLQGIPNHGCDYFNASHIKASWSNKRYISTQAPIPATFNDFWNVVWQQDVRVVVMLTAEKEGAQVKAHNYWDQRSYGSIHLDFLSEKRASLEPTRIRKAHQKRPSVQRQTTKSQNPGVPLAPINNSDEKIGNSEQPFVIVRKFTIRHDRFPFEPMREITQLQYSSWPDFGAPAHPAHLLGLVEQTNAVVRATSSIARAGAAEDSERPVLVHCSAGCGRTGTFCTVDSVIDMIKRQRLSRESSRENTPMDIDPSPKHKKQSRTDTERNDAMRRGSNGGFFASQHPEPEGKPESAWVTRDDVDLVEKTVEDFRHQRISMVQSLRQFVLCYESIMEWMVQQRETHKEQGQLSKS</sequence>
<proteinExistence type="inferred from homology"/>
<dbReference type="FunFam" id="3.40.250.10:FF:000051">
    <property type="entry name" value="Protein tyrosine phosphatase (Pyp1), putative"/>
    <property type="match status" value="1"/>
</dbReference>
<dbReference type="InterPro" id="IPR000387">
    <property type="entry name" value="Tyr_Pase_dom"/>
</dbReference>
<feature type="domain" description="Rhodanese" evidence="6">
    <location>
        <begin position="281"/>
        <end position="397"/>
    </location>
</feature>
<feature type="domain" description="Tyrosine-protein phosphatase" evidence="4">
    <location>
        <begin position="533"/>
        <end position="881"/>
    </location>
</feature>
<organism evidence="7 8">
    <name type="scientific">Sphaerulina musiva (strain SO2202)</name>
    <name type="common">Poplar stem canker fungus</name>
    <name type="synonym">Septoria musiva</name>
    <dbReference type="NCBI Taxonomy" id="692275"/>
    <lineage>
        <taxon>Eukaryota</taxon>
        <taxon>Fungi</taxon>
        <taxon>Dikarya</taxon>
        <taxon>Ascomycota</taxon>
        <taxon>Pezizomycotina</taxon>
        <taxon>Dothideomycetes</taxon>
        <taxon>Dothideomycetidae</taxon>
        <taxon>Mycosphaerellales</taxon>
        <taxon>Mycosphaerellaceae</taxon>
        <taxon>Sphaerulina</taxon>
    </lineage>
</organism>
<dbReference type="Gene3D" id="3.40.250.10">
    <property type="entry name" value="Rhodanese-like domain"/>
    <property type="match status" value="1"/>
</dbReference>